<evidence type="ECO:0000256" key="4">
    <source>
        <dbReference type="ARBA" id="ARBA00022597"/>
    </source>
</evidence>
<feature type="transmembrane region" description="Helical" evidence="5">
    <location>
        <begin position="12"/>
        <end position="30"/>
    </location>
</feature>
<evidence type="ECO:0008006" key="8">
    <source>
        <dbReference type="Google" id="ProtNLM"/>
    </source>
</evidence>
<reference evidence="7" key="1">
    <citation type="journal article" date="2019" name="Int. J. Syst. Evol. Microbiol.">
        <title>The Global Catalogue of Microorganisms (GCM) 10K type strain sequencing project: providing services to taxonomists for standard genome sequencing and annotation.</title>
        <authorList>
            <consortium name="The Broad Institute Genomics Platform"/>
            <consortium name="The Broad Institute Genome Sequencing Center for Infectious Disease"/>
            <person name="Wu L."/>
            <person name="Ma J."/>
        </authorList>
    </citation>
    <scope>NUCLEOTIDE SEQUENCE [LARGE SCALE GENOMIC DNA]</scope>
    <source>
        <strain evidence="7">JCM 15591</strain>
    </source>
</reference>
<dbReference type="PANTHER" id="PTHR23535:SF2">
    <property type="entry name" value="SUGAR EFFLUX TRANSPORTER A-RELATED"/>
    <property type="match status" value="1"/>
</dbReference>
<comment type="caution">
    <text evidence="6">The sequence shown here is derived from an EMBL/GenBank/DDBJ whole genome shotgun (WGS) entry which is preliminary data.</text>
</comment>
<comment type="subcellular location">
    <subcellularLocation>
        <location evidence="1">Cell membrane</location>
        <topology evidence="1">Multi-pass membrane protein</topology>
    </subcellularLocation>
</comment>
<organism evidence="6 7">
    <name type="scientific">Nostocoides vanveenii</name>
    <dbReference type="NCBI Taxonomy" id="330835"/>
    <lineage>
        <taxon>Bacteria</taxon>
        <taxon>Bacillati</taxon>
        <taxon>Actinomycetota</taxon>
        <taxon>Actinomycetes</taxon>
        <taxon>Micrococcales</taxon>
        <taxon>Intrasporangiaceae</taxon>
        <taxon>Nostocoides</taxon>
    </lineage>
</organism>
<sequence length="434" mass="44807">MIMGLLGNRSILWTIAIIGIGSIAVSVALAKAARAAARDRSGVPEGGGLLDAIRRREIGLLVGGLVLLGAANTAAVSVTNLFVTDRLDLHVLLGGVALGVAAALEIPFLLVLGKVAERVAPKRLLKLGAVAAVAYYAAMMLVDGPISLVAVQIFNAASIAAVQGIGLTVLQDALPGPGLASGLFMNSIRVGAVLAGPLITLGAAPELGYAAVFLGAAVIGASAWECCSSPVRHAPPRSTSLADVRRIGGAVPKNPLRTQILRPMTSAQAGWYAQPDGRRLYWDGVAWTAGPTPQDRPLSAYDPMTGAPYGTASYGQPSPQTGLQPYGLAAGQPGLPQAYGAPAVSYPPPYAVAPVVAPKNPGLSLIASFFIPGLGTMINGEVGKGIAFLLIYLISWPLILVFVGVPLMLGVWIWGMVDAYTGAQNWNRRYGIWS</sequence>
<feature type="transmembrane region" description="Helical" evidence="5">
    <location>
        <begin position="89"/>
        <end position="112"/>
    </location>
</feature>
<keyword evidence="7" id="KW-1185">Reference proteome</keyword>
<evidence type="ECO:0000313" key="7">
    <source>
        <dbReference type="Proteomes" id="UP001501475"/>
    </source>
</evidence>
<dbReference type="InterPro" id="IPR036259">
    <property type="entry name" value="MFS_trans_sf"/>
</dbReference>
<keyword evidence="4" id="KW-0762">Sugar transport</keyword>
<keyword evidence="5" id="KW-0472">Membrane</keyword>
<evidence type="ECO:0000256" key="3">
    <source>
        <dbReference type="ARBA" id="ARBA00022475"/>
    </source>
</evidence>
<gene>
    <name evidence="6" type="ORF">GCM10009810_17340</name>
</gene>
<dbReference type="Gene3D" id="1.20.1250.20">
    <property type="entry name" value="MFS general substrate transporter like domains"/>
    <property type="match status" value="1"/>
</dbReference>
<keyword evidence="3" id="KW-1003">Cell membrane</keyword>
<dbReference type="SUPFAM" id="SSF103473">
    <property type="entry name" value="MFS general substrate transporter"/>
    <property type="match status" value="1"/>
</dbReference>
<evidence type="ECO:0000313" key="6">
    <source>
        <dbReference type="EMBL" id="GAA1758304.1"/>
    </source>
</evidence>
<dbReference type="PANTHER" id="PTHR23535">
    <property type="entry name" value="SUGAR EFFLUX TRANSPORTER A-RELATED"/>
    <property type="match status" value="1"/>
</dbReference>
<accession>A0ABP4WSF2</accession>
<evidence type="ECO:0000256" key="2">
    <source>
        <dbReference type="ARBA" id="ARBA00022448"/>
    </source>
</evidence>
<protein>
    <recommendedName>
        <fullName evidence="8">MFS transporter</fullName>
    </recommendedName>
</protein>
<proteinExistence type="predicted"/>
<dbReference type="EMBL" id="BAAAPN010000044">
    <property type="protein sequence ID" value="GAA1758304.1"/>
    <property type="molecule type" value="Genomic_DNA"/>
</dbReference>
<evidence type="ECO:0000256" key="5">
    <source>
        <dbReference type="SAM" id="Phobius"/>
    </source>
</evidence>
<dbReference type="Proteomes" id="UP001501475">
    <property type="component" value="Unassembled WGS sequence"/>
</dbReference>
<dbReference type="InterPro" id="IPR011701">
    <property type="entry name" value="MFS"/>
</dbReference>
<feature type="transmembrane region" description="Helical" evidence="5">
    <location>
        <begin position="386"/>
        <end position="414"/>
    </location>
</feature>
<keyword evidence="5" id="KW-0812">Transmembrane</keyword>
<dbReference type="Pfam" id="PF07690">
    <property type="entry name" value="MFS_1"/>
    <property type="match status" value="1"/>
</dbReference>
<evidence type="ECO:0000256" key="1">
    <source>
        <dbReference type="ARBA" id="ARBA00004651"/>
    </source>
</evidence>
<name>A0ABP4WSF2_9MICO</name>
<keyword evidence="2" id="KW-0813">Transport</keyword>
<keyword evidence="5" id="KW-1133">Transmembrane helix</keyword>
<feature type="transmembrane region" description="Helical" evidence="5">
    <location>
        <begin position="124"/>
        <end position="142"/>
    </location>
</feature>
<feature type="transmembrane region" description="Helical" evidence="5">
    <location>
        <begin position="58"/>
        <end position="83"/>
    </location>
</feature>